<gene>
    <name evidence="1" type="ORF">CR513_27215</name>
</gene>
<evidence type="ECO:0000313" key="2">
    <source>
        <dbReference type="Proteomes" id="UP000257109"/>
    </source>
</evidence>
<comment type="caution">
    <text evidence="1">The sequence shown here is derived from an EMBL/GenBank/DDBJ whole genome shotgun (WGS) entry which is preliminary data.</text>
</comment>
<dbReference type="STRING" id="157652.A0A371GK12"/>
<evidence type="ECO:0008006" key="3">
    <source>
        <dbReference type="Google" id="ProtNLM"/>
    </source>
</evidence>
<proteinExistence type="predicted"/>
<sequence>VVIEWINLLFSSYHITNYQNFLLKRLVCVLKRHEFLNKFFPIFDVENYDIWTVKMEASIEALDFWEAVEEDYDVLSLPNNLTITHIRSHKEKKNKKGKGKGITSQIIFTRITTLKSAKTILDYLRKEYIGD</sequence>
<dbReference type="EMBL" id="QJKJ01005258">
    <property type="protein sequence ID" value="RDX90885.1"/>
    <property type="molecule type" value="Genomic_DNA"/>
</dbReference>
<accession>A0A371GK12</accession>
<feature type="non-terminal residue" evidence="1">
    <location>
        <position position="1"/>
    </location>
</feature>
<protein>
    <recommendedName>
        <fullName evidence="3">DUF4219 domain-containing protein</fullName>
    </recommendedName>
</protein>
<organism evidence="1 2">
    <name type="scientific">Mucuna pruriens</name>
    <name type="common">Velvet bean</name>
    <name type="synonym">Dolichos pruriens</name>
    <dbReference type="NCBI Taxonomy" id="157652"/>
    <lineage>
        <taxon>Eukaryota</taxon>
        <taxon>Viridiplantae</taxon>
        <taxon>Streptophyta</taxon>
        <taxon>Embryophyta</taxon>
        <taxon>Tracheophyta</taxon>
        <taxon>Spermatophyta</taxon>
        <taxon>Magnoliopsida</taxon>
        <taxon>eudicotyledons</taxon>
        <taxon>Gunneridae</taxon>
        <taxon>Pentapetalae</taxon>
        <taxon>rosids</taxon>
        <taxon>fabids</taxon>
        <taxon>Fabales</taxon>
        <taxon>Fabaceae</taxon>
        <taxon>Papilionoideae</taxon>
        <taxon>50 kb inversion clade</taxon>
        <taxon>NPAAA clade</taxon>
        <taxon>indigoferoid/millettioid clade</taxon>
        <taxon>Phaseoleae</taxon>
        <taxon>Mucuna</taxon>
    </lineage>
</organism>
<keyword evidence="2" id="KW-1185">Reference proteome</keyword>
<name>A0A371GK12_MUCPR</name>
<dbReference type="PANTHER" id="PTHR35317:SF11">
    <property type="entry name" value="CCHC-TYPE DOMAIN-CONTAINING PROTEIN"/>
    <property type="match status" value="1"/>
</dbReference>
<dbReference type="PANTHER" id="PTHR35317">
    <property type="entry name" value="OS04G0629600 PROTEIN"/>
    <property type="match status" value="1"/>
</dbReference>
<feature type="non-terminal residue" evidence="1">
    <location>
        <position position="131"/>
    </location>
</feature>
<dbReference type="AlphaFoldDB" id="A0A371GK12"/>
<reference evidence="1" key="1">
    <citation type="submission" date="2018-05" db="EMBL/GenBank/DDBJ databases">
        <title>Draft genome of Mucuna pruriens seed.</title>
        <authorList>
            <person name="Nnadi N.E."/>
            <person name="Vos R."/>
            <person name="Hasami M.H."/>
            <person name="Devisetty U.K."/>
            <person name="Aguiy J.C."/>
        </authorList>
    </citation>
    <scope>NUCLEOTIDE SEQUENCE [LARGE SCALE GENOMIC DNA]</scope>
    <source>
        <strain evidence="1">JCA_2017</strain>
    </source>
</reference>
<dbReference type="Proteomes" id="UP000257109">
    <property type="component" value="Unassembled WGS sequence"/>
</dbReference>
<dbReference type="OrthoDB" id="1931687at2759"/>
<evidence type="ECO:0000313" key="1">
    <source>
        <dbReference type="EMBL" id="RDX90885.1"/>
    </source>
</evidence>